<sequence length="114" mass="12769">MFGSKEASEEKLEKLVEKGHWDKIKRSYLYSDKETQIKLAKACTHSKSDDSINILTVLMEQDDEDVQAEAVLALGEVGNDHEVALVQLLGSKAKPEQTKLKEAVKESLAKLRNK</sequence>
<organism evidence="1 2">
    <name type="scientific">Candidatus Fusicatenibacter merdavium</name>
    <dbReference type="NCBI Taxonomy" id="2838600"/>
    <lineage>
        <taxon>Bacteria</taxon>
        <taxon>Bacillati</taxon>
        <taxon>Bacillota</taxon>
        <taxon>Clostridia</taxon>
        <taxon>Lachnospirales</taxon>
        <taxon>Lachnospiraceae</taxon>
        <taxon>Fusicatenibacter</taxon>
    </lineage>
</organism>
<protein>
    <submittedName>
        <fullName evidence="1">HEAT repeat domain-containing protein</fullName>
    </submittedName>
</protein>
<dbReference type="InterPro" id="IPR011989">
    <property type="entry name" value="ARM-like"/>
</dbReference>
<name>A0A9D1XFI2_9FIRM</name>
<dbReference type="SUPFAM" id="SSF48371">
    <property type="entry name" value="ARM repeat"/>
    <property type="match status" value="1"/>
</dbReference>
<evidence type="ECO:0000313" key="2">
    <source>
        <dbReference type="Proteomes" id="UP000886890"/>
    </source>
</evidence>
<dbReference type="Pfam" id="PF13646">
    <property type="entry name" value="HEAT_2"/>
    <property type="match status" value="1"/>
</dbReference>
<dbReference type="EMBL" id="DXEK01000090">
    <property type="protein sequence ID" value="HIX77045.1"/>
    <property type="molecule type" value="Genomic_DNA"/>
</dbReference>
<accession>A0A9D1XFI2</accession>
<reference evidence="1" key="2">
    <citation type="submission" date="2021-04" db="EMBL/GenBank/DDBJ databases">
        <authorList>
            <person name="Gilroy R."/>
        </authorList>
    </citation>
    <scope>NUCLEOTIDE SEQUENCE</scope>
    <source>
        <strain evidence="1">CHK183-1962</strain>
    </source>
</reference>
<dbReference type="Gene3D" id="1.25.10.10">
    <property type="entry name" value="Leucine-rich Repeat Variant"/>
    <property type="match status" value="1"/>
</dbReference>
<comment type="caution">
    <text evidence="1">The sequence shown here is derived from an EMBL/GenBank/DDBJ whole genome shotgun (WGS) entry which is preliminary data.</text>
</comment>
<reference evidence="1" key="1">
    <citation type="journal article" date="2021" name="PeerJ">
        <title>Extensive microbial diversity within the chicken gut microbiome revealed by metagenomics and culture.</title>
        <authorList>
            <person name="Gilroy R."/>
            <person name="Ravi A."/>
            <person name="Getino M."/>
            <person name="Pursley I."/>
            <person name="Horton D.L."/>
            <person name="Alikhan N.F."/>
            <person name="Baker D."/>
            <person name="Gharbi K."/>
            <person name="Hall N."/>
            <person name="Watson M."/>
            <person name="Adriaenssens E.M."/>
            <person name="Foster-Nyarko E."/>
            <person name="Jarju S."/>
            <person name="Secka A."/>
            <person name="Antonio M."/>
            <person name="Oren A."/>
            <person name="Chaudhuri R.R."/>
            <person name="La Ragione R."/>
            <person name="Hildebrand F."/>
            <person name="Pallen M.J."/>
        </authorList>
    </citation>
    <scope>NUCLEOTIDE SEQUENCE</scope>
    <source>
        <strain evidence="1">CHK183-1962</strain>
    </source>
</reference>
<gene>
    <name evidence="1" type="ORF">H9734_05545</name>
</gene>
<evidence type="ECO:0000313" key="1">
    <source>
        <dbReference type="EMBL" id="HIX77045.1"/>
    </source>
</evidence>
<dbReference type="AlphaFoldDB" id="A0A9D1XFI2"/>
<dbReference type="InterPro" id="IPR016024">
    <property type="entry name" value="ARM-type_fold"/>
</dbReference>
<proteinExistence type="predicted"/>
<dbReference type="Proteomes" id="UP000886890">
    <property type="component" value="Unassembled WGS sequence"/>
</dbReference>